<dbReference type="EMBL" id="JAPWGM010000003">
    <property type="protein sequence ID" value="MCZ4244257.1"/>
    <property type="molecule type" value="Genomic_DNA"/>
</dbReference>
<dbReference type="Proteomes" id="UP001144347">
    <property type="component" value="Unassembled WGS sequence"/>
</dbReference>
<keyword evidence="2" id="KW-1185">Reference proteome</keyword>
<sequence length="1078" mass="126803">MAFTLEDLEEAYSKLRSYIYHDNTDLFLRRQLVEFETGITKNRLSDVGFGKSKKYPMPKGIRIISLQEKLKYIKDCLNNYHEDSSFFDELIDQIDINFYPKKLTQTIIEPNFITNKKSIEKYTVSKVTPFISAPIELHIISVLWIKEHGVKLDAELGTECLGNRLILNKDRTHLVQGSSLFKPYFSQYQRWRDKALEHAKHMLDQKRDVAFVSLDIKEYFSSVQIPKIELYDENEQIDDSLSSYYNLKTIFLNTHVHYTEVFLAKNKNSKNKSTYPLNDDKGYVLLPIGLVSSYVLANYYLKQFDESVNRHIKTVYYGRYVDDLLFVIADPVHPDDLKDDEFTVQKDINKNYTFLEKFISENFSPILSVGFHELDDNTTKQKVININGAKYRSLYCQSDKSLAYLFDSDESHLVIDKLKEELRERTSEFRDFPDEEESKGTFTDAAYHLQYEDSKEKVRTLKDYKEDRFGLTLFLANKIFSSLRQEEELSDEACNSILKFFKYKNAIEFYRLWEKIFTLFLVNNKPKFYVAFYLQCIQEIDKLQTNSDLKKNKASLKQSLSDYLDIANEITFSLNLAFYDQAFDVTREFEFKTEEWSADIFFSISNYEPTRADAYWRKRFRKANMLRHHYVIHPLLNYTKASRTGKYKNLVNPHIDFREFELDEHLLANSPRRIKFWESNMAQIFVELGMESKTVATEKTTDIFLLNKIIENEIAEETEQDEDGLESSLQCMLNESYELFQKLNRKHIPRYEWQNEGKVSRDKIYKIESVIKSNSPEVWLNEIRVNNDVIQDKFKIAFANTRVEEDNILKGIRGKSSLNKIRIRRLGNIIRSARKENADILLFPEFFIPIDLLSSIVDYARKNEKMVVTGLEHVTVGKYAYNFIVTILPVNIGGVKDAVIIPRLKNHYAHVEQHIIEGNHMIVPKPSRYRYDLCIWNNLYFSSYYCFELANIHHRGLWKNKIDLAIGVEWNKDTPYYSNIVEATSRDLHCFFAQVNTSQFGDSRLTQPVESALKDILRLKGGDNDALLVATFGTKELRDFQRQTFSLTHQQKRYKPLPPDFDIELVLKRINNKSVLDH</sequence>
<evidence type="ECO:0000313" key="1">
    <source>
        <dbReference type="EMBL" id="MCZ4244257.1"/>
    </source>
</evidence>
<dbReference type="SUPFAM" id="SSF56317">
    <property type="entry name" value="Carbon-nitrogen hydrolase"/>
    <property type="match status" value="1"/>
</dbReference>
<accession>A0ABT4L8J6</accession>
<dbReference type="RefSeq" id="WP_269427330.1">
    <property type="nucleotide sequence ID" value="NZ_JAPWGM010000003.1"/>
</dbReference>
<dbReference type="Gene3D" id="3.60.110.10">
    <property type="entry name" value="Carbon-nitrogen hydrolase"/>
    <property type="match status" value="1"/>
</dbReference>
<protein>
    <recommendedName>
        <fullName evidence="3">Reverse transcriptase domain-containing protein</fullName>
    </recommendedName>
</protein>
<evidence type="ECO:0008006" key="3">
    <source>
        <dbReference type="Google" id="ProtNLM"/>
    </source>
</evidence>
<reference evidence="1" key="1">
    <citation type="submission" date="2022-12" db="EMBL/GenBank/DDBJ databases">
        <title>Genome sequence of HCMS5-2.</title>
        <authorList>
            <person name="Woo H."/>
        </authorList>
    </citation>
    <scope>NUCLEOTIDE SEQUENCE</scope>
    <source>
        <strain evidence="1">HCMS5-2</strain>
    </source>
</reference>
<dbReference type="InterPro" id="IPR036526">
    <property type="entry name" value="C-N_Hydrolase_sf"/>
</dbReference>
<gene>
    <name evidence="1" type="ORF">O0955_09600</name>
</gene>
<organism evidence="1 2">
    <name type="scientific">Pedobacter punctiformis</name>
    <dbReference type="NCBI Taxonomy" id="3004097"/>
    <lineage>
        <taxon>Bacteria</taxon>
        <taxon>Pseudomonadati</taxon>
        <taxon>Bacteroidota</taxon>
        <taxon>Sphingobacteriia</taxon>
        <taxon>Sphingobacteriales</taxon>
        <taxon>Sphingobacteriaceae</taxon>
        <taxon>Pedobacter</taxon>
    </lineage>
</organism>
<evidence type="ECO:0000313" key="2">
    <source>
        <dbReference type="Proteomes" id="UP001144347"/>
    </source>
</evidence>
<proteinExistence type="predicted"/>
<comment type="caution">
    <text evidence="1">The sequence shown here is derived from an EMBL/GenBank/DDBJ whole genome shotgun (WGS) entry which is preliminary data.</text>
</comment>
<name>A0ABT4L8J6_9SPHI</name>